<comment type="caution">
    <text evidence="2">The sequence shown here is derived from an EMBL/GenBank/DDBJ whole genome shotgun (WGS) entry which is preliminary data.</text>
</comment>
<evidence type="ECO:0000259" key="1">
    <source>
        <dbReference type="Pfam" id="PF08666"/>
    </source>
</evidence>
<protein>
    <recommendedName>
        <fullName evidence="1">SAF domain-containing protein</fullName>
    </recommendedName>
</protein>
<feature type="domain" description="SAF" evidence="1">
    <location>
        <begin position="66"/>
        <end position="124"/>
    </location>
</feature>
<evidence type="ECO:0000313" key="3">
    <source>
        <dbReference type="Proteomes" id="UP000625574"/>
    </source>
</evidence>
<dbReference type="Proteomes" id="UP000625574">
    <property type="component" value="Unassembled WGS sequence"/>
</dbReference>
<evidence type="ECO:0000313" key="2">
    <source>
        <dbReference type="EMBL" id="MBI8999962.1"/>
    </source>
</evidence>
<accession>A0ABS0VT69</accession>
<dbReference type="EMBL" id="JAEIOT010000005">
    <property type="protein sequence ID" value="MBI8999962.1"/>
    <property type="molecule type" value="Genomic_DNA"/>
</dbReference>
<dbReference type="Pfam" id="PF08666">
    <property type="entry name" value="SAF"/>
    <property type="match status" value="1"/>
</dbReference>
<organism evidence="2 3">
    <name type="scientific">Corynebacterium marambiense</name>
    <dbReference type="NCBI Taxonomy" id="2765364"/>
    <lineage>
        <taxon>Bacteria</taxon>
        <taxon>Bacillati</taxon>
        <taxon>Actinomycetota</taxon>
        <taxon>Actinomycetes</taxon>
        <taxon>Mycobacteriales</taxon>
        <taxon>Corynebacteriaceae</taxon>
        <taxon>Corynebacterium</taxon>
    </lineage>
</organism>
<sequence length="253" mass="26734">MRNTGNDRNGYTTKDVIPRWRFAVTRIRTPGWRRHRAFRQATALILIVLSAVTAVSSTRSSDPWAVTLIRPVTAGTELSIEDLDLVRVPRRLQPDGTLPSVDAGVGRIIVASGNPGQILTTTLLVDPESTARLLGQAEQGSDRGRPTLVPLRLADPAVVPFLIHGDTVTVLAADDGSSVTDTDRGTPGVAPEFRVVAEEARVVLAGTPAGARGQDAATVLLALPEQDARAVAAVSLMYPVTVVLTGSRAVAAE</sequence>
<reference evidence="2 3" key="1">
    <citation type="submission" date="2020-12" db="EMBL/GenBank/DDBJ databases">
        <title>Genome public.</title>
        <authorList>
            <person name="Sun Q."/>
        </authorList>
    </citation>
    <scope>NUCLEOTIDE SEQUENCE [LARGE SCALE GENOMIC DNA]</scope>
    <source>
        <strain evidence="2 3">CCM 8864</strain>
    </source>
</reference>
<gene>
    <name evidence="2" type="ORF">JDV76_03100</name>
</gene>
<dbReference type="CDD" id="cd11614">
    <property type="entry name" value="SAF_CpaB_FlgA_like"/>
    <property type="match status" value="1"/>
</dbReference>
<keyword evidence="3" id="KW-1185">Reference proteome</keyword>
<dbReference type="InterPro" id="IPR013974">
    <property type="entry name" value="SAF"/>
</dbReference>
<proteinExistence type="predicted"/>
<dbReference type="RefSeq" id="WP_198735429.1">
    <property type="nucleotide sequence ID" value="NZ_JAEIOT010000005.1"/>
</dbReference>
<name>A0ABS0VT69_9CORY</name>